<comment type="caution">
    <text evidence="2">The sequence shown here is derived from an EMBL/GenBank/DDBJ whole genome shotgun (WGS) entry which is preliminary data.</text>
</comment>
<evidence type="ECO:0000313" key="3">
    <source>
        <dbReference type="Proteomes" id="UP001165065"/>
    </source>
</evidence>
<protein>
    <submittedName>
        <fullName evidence="2">Uncharacterized protein</fullName>
    </submittedName>
</protein>
<sequence>MVLQTEGGGNIMVGGKVEISRSVEVEEPWEGAREGKPRPRGLGLDGLALACGPGGRILAGVSDWIITSHLLENLSQSKPTHGNMPHKLEALTSGGVALLVQLKDKYSKKTPKQLKSLILTEKAKAQKEKIEISFERKGNVALPFGPKWKGYGKKAKDMANDEVASSPDEYEVLAPKRSGTNTSPKRSRTNTSPDLPARKRVQSSPARIVNKKKGGAFGFKTKTRSKKAEAAFAKKNPKAAKYKMIKLKNRDRLRALAAAKREGENEVRIRGSLLRGKIVRGK</sequence>
<name>A0A9W7GEM8_9STRA</name>
<organism evidence="2 3">
    <name type="scientific">Triparma columacea</name>
    <dbReference type="NCBI Taxonomy" id="722753"/>
    <lineage>
        <taxon>Eukaryota</taxon>
        <taxon>Sar</taxon>
        <taxon>Stramenopiles</taxon>
        <taxon>Ochrophyta</taxon>
        <taxon>Bolidophyceae</taxon>
        <taxon>Parmales</taxon>
        <taxon>Triparmaceae</taxon>
        <taxon>Triparma</taxon>
    </lineage>
</organism>
<dbReference type="EMBL" id="BRYA01000221">
    <property type="protein sequence ID" value="GMI44611.1"/>
    <property type="molecule type" value="Genomic_DNA"/>
</dbReference>
<feature type="compositionally biased region" description="Polar residues" evidence="1">
    <location>
        <begin position="178"/>
        <end position="193"/>
    </location>
</feature>
<dbReference type="Proteomes" id="UP001165065">
    <property type="component" value="Unassembled WGS sequence"/>
</dbReference>
<dbReference type="AlphaFoldDB" id="A0A9W7GEM8"/>
<gene>
    <name evidence="2" type="ORF">TrCOL_g346</name>
</gene>
<evidence type="ECO:0000313" key="2">
    <source>
        <dbReference type="EMBL" id="GMI44611.1"/>
    </source>
</evidence>
<reference evidence="3" key="1">
    <citation type="journal article" date="2023" name="Commun. Biol.">
        <title>Genome analysis of Parmales, the sister group of diatoms, reveals the evolutionary specialization of diatoms from phago-mixotrophs to photoautotrophs.</title>
        <authorList>
            <person name="Ban H."/>
            <person name="Sato S."/>
            <person name="Yoshikawa S."/>
            <person name="Yamada K."/>
            <person name="Nakamura Y."/>
            <person name="Ichinomiya M."/>
            <person name="Sato N."/>
            <person name="Blanc-Mathieu R."/>
            <person name="Endo H."/>
            <person name="Kuwata A."/>
            <person name="Ogata H."/>
        </authorList>
    </citation>
    <scope>NUCLEOTIDE SEQUENCE [LARGE SCALE GENOMIC DNA]</scope>
</reference>
<keyword evidence="3" id="KW-1185">Reference proteome</keyword>
<evidence type="ECO:0000256" key="1">
    <source>
        <dbReference type="SAM" id="MobiDB-lite"/>
    </source>
</evidence>
<accession>A0A9W7GEM8</accession>
<feature type="region of interest" description="Disordered" evidence="1">
    <location>
        <begin position="159"/>
        <end position="205"/>
    </location>
</feature>
<proteinExistence type="predicted"/>